<dbReference type="InterPro" id="IPR011761">
    <property type="entry name" value="ATP-grasp"/>
</dbReference>
<evidence type="ECO:0000256" key="6">
    <source>
        <dbReference type="PROSITE-ProRule" id="PRU00409"/>
    </source>
</evidence>
<protein>
    <submittedName>
        <fullName evidence="10">Uncharacterized protein</fullName>
    </submittedName>
</protein>
<evidence type="ECO:0000256" key="1">
    <source>
        <dbReference type="ARBA" id="ARBA00001953"/>
    </source>
</evidence>
<dbReference type="InterPro" id="IPR001882">
    <property type="entry name" value="Biotin_BS"/>
</dbReference>
<dbReference type="InParanoid" id="A9V100"/>
<feature type="domain" description="ATP-grasp" evidence="8">
    <location>
        <begin position="120"/>
        <end position="322"/>
    </location>
</feature>
<dbReference type="eggNOG" id="KOG0238">
    <property type="taxonomic scope" value="Eukaryota"/>
</dbReference>
<dbReference type="NCBIfam" id="NF006367">
    <property type="entry name" value="PRK08591.1"/>
    <property type="match status" value="1"/>
</dbReference>
<dbReference type="AlphaFoldDB" id="A9V100"/>
<evidence type="ECO:0000259" key="8">
    <source>
        <dbReference type="PROSITE" id="PS50975"/>
    </source>
</evidence>
<keyword evidence="3 6" id="KW-0547">Nucleotide-binding</keyword>
<dbReference type="FunFam" id="3.40.50.20:FF:000010">
    <property type="entry name" value="Propionyl-CoA carboxylase subunit alpha"/>
    <property type="match status" value="1"/>
</dbReference>
<dbReference type="InterPro" id="IPR050856">
    <property type="entry name" value="Biotin_carboxylase_complex"/>
</dbReference>
<dbReference type="PROSITE" id="PS50968">
    <property type="entry name" value="BIOTINYL_LIPOYL"/>
    <property type="match status" value="1"/>
</dbReference>
<dbReference type="EMBL" id="CH991553">
    <property type="protein sequence ID" value="EDQ88721.1"/>
    <property type="molecule type" value="Genomic_DNA"/>
</dbReference>
<dbReference type="RefSeq" id="XP_001746334.1">
    <property type="nucleotide sequence ID" value="XM_001746282.1"/>
</dbReference>
<reference evidence="10 11" key="1">
    <citation type="journal article" date="2008" name="Nature">
        <title>The genome of the choanoflagellate Monosiga brevicollis and the origin of metazoans.</title>
        <authorList>
            <consortium name="JGI Sequencing"/>
            <person name="King N."/>
            <person name="Westbrook M.J."/>
            <person name="Young S.L."/>
            <person name="Kuo A."/>
            <person name="Abedin M."/>
            <person name="Chapman J."/>
            <person name="Fairclough S."/>
            <person name="Hellsten U."/>
            <person name="Isogai Y."/>
            <person name="Letunic I."/>
            <person name="Marr M."/>
            <person name="Pincus D."/>
            <person name="Putnam N."/>
            <person name="Rokas A."/>
            <person name="Wright K.J."/>
            <person name="Zuzow R."/>
            <person name="Dirks W."/>
            <person name="Good M."/>
            <person name="Goodstein D."/>
            <person name="Lemons D."/>
            <person name="Li W."/>
            <person name="Lyons J.B."/>
            <person name="Morris A."/>
            <person name="Nichols S."/>
            <person name="Richter D.J."/>
            <person name="Salamov A."/>
            <person name="Bork P."/>
            <person name="Lim W.A."/>
            <person name="Manning G."/>
            <person name="Miller W.T."/>
            <person name="McGinnis W."/>
            <person name="Shapiro H."/>
            <person name="Tjian R."/>
            <person name="Grigoriev I.V."/>
            <person name="Rokhsar D."/>
        </authorList>
    </citation>
    <scope>NUCLEOTIDE SEQUENCE [LARGE SCALE GENOMIC DNA]</scope>
    <source>
        <strain evidence="11">MX1 / ATCC 50154</strain>
    </source>
</reference>
<accession>A9V100</accession>
<dbReference type="Proteomes" id="UP000001357">
    <property type="component" value="Unassembled WGS sequence"/>
</dbReference>
<evidence type="ECO:0000256" key="3">
    <source>
        <dbReference type="ARBA" id="ARBA00022741"/>
    </source>
</evidence>
<dbReference type="CDD" id="cd06850">
    <property type="entry name" value="biotinyl_domain"/>
    <property type="match status" value="1"/>
</dbReference>
<dbReference type="Pfam" id="PF02785">
    <property type="entry name" value="Biotin_carb_C"/>
    <property type="match status" value="1"/>
</dbReference>
<dbReference type="PANTHER" id="PTHR18866:SF33">
    <property type="entry name" value="METHYLCROTONOYL-COA CARBOXYLASE SUBUNIT ALPHA, MITOCHONDRIAL-RELATED"/>
    <property type="match status" value="1"/>
</dbReference>
<dbReference type="KEGG" id="mbr:MONBRDRAFT_21541"/>
<dbReference type="SMART" id="SM00878">
    <property type="entry name" value="Biotin_carb_C"/>
    <property type="match status" value="1"/>
</dbReference>
<keyword evidence="4 6" id="KW-0067">ATP-binding</keyword>
<dbReference type="SUPFAM" id="SSF51246">
    <property type="entry name" value="Rudiment single hybrid motif"/>
    <property type="match status" value="1"/>
</dbReference>
<dbReference type="InterPro" id="IPR016185">
    <property type="entry name" value="PreATP-grasp_dom_sf"/>
</dbReference>
<dbReference type="PROSITE" id="PS50975">
    <property type="entry name" value="ATP_GRASP"/>
    <property type="match status" value="1"/>
</dbReference>
<dbReference type="Gene3D" id="3.30.470.20">
    <property type="entry name" value="ATP-grasp fold, B domain"/>
    <property type="match status" value="1"/>
</dbReference>
<dbReference type="InterPro" id="IPR005479">
    <property type="entry name" value="CPAse_ATP-bd"/>
</dbReference>
<dbReference type="GO" id="GO:0005524">
    <property type="term" value="F:ATP binding"/>
    <property type="evidence" value="ECO:0007669"/>
    <property type="project" value="UniProtKB-UniRule"/>
</dbReference>
<evidence type="ECO:0000256" key="2">
    <source>
        <dbReference type="ARBA" id="ARBA00022598"/>
    </source>
</evidence>
<dbReference type="STRING" id="81824.A9V100"/>
<dbReference type="Pfam" id="PF00289">
    <property type="entry name" value="Biotin_carb_N"/>
    <property type="match status" value="1"/>
</dbReference>
<dbReference type="FunFam" id="3.30.470.20:FF:000028">
    <property type="entry name" value="Methylcrotonoyl-CoA carboxylase subunit alpha, mitochondrial"/>
    <property type="match status" value="1"/>
</dbReference>
<organism evidence="10 11">
    <name type="scientific">Monosiga brevicollis</name>
    <name type="common">Choanoflagellate</name>
    <dbReference type="NCBI Taxonomy" id="81824"/>
    <lineage>
        <taxon>Eukaryota</taxon>
        <taxon>Choanoflagellata</taxon>
        <taxon>Craspedida</taxon>
        <taxon>Salpingoecidae</taxon>
        <taxon>Monosiga</taxon>
    </lineage>
</organism>
<dbReference type="FunCoup" id="A9V100">
    <property type="interactions" value="924"/>
</dbReference>
<evidence type="ECO:0000256" key="5">
    <source>
        <dbReference type="ARBA" id="ARBA00023267"/>
    </source>
</evidence>
<dbReference type="GeneID" id="5891632"/>
<keyword evidence="5" id="KW-0092">Biotin</keyword>
<dbReference type="InterPro" id="IPR005482">
    <property type="entry name" value="Biotin_COase_C"/>
</dbReference>
<dbReference type="SUPFAM" id="SSF56059">
    <property type="entry name" value="Glutathione synthetase ATP-binding domain-like"/>
    <property type="match status" value="1"/>
</dbReference>
<feature type="domain" description="Lipoyl-binding" evidence="7">
    <location>
        <begin position="570"/>
        <end position="641"/>
    </location>
</feature>
<evidence type="ECO:0000259" key="9">
    <source>
        <dbReference type="PROSITE" id="PS50979"/>
    </source>
</evidence>
<dbReference type="PANTHER" id="PTHR18866">
    <property type="entry name" value="CARBOXYLASE:PYRUVATE/ACETYL-COA/PROPIONYL-COA CARBOXYLASE"/>
    <property type="match status" value="1"/>
</dbReference>
<proteinExistence type="predicted"/>
<dbReference type="SUPFAM" id="SSF52440">
    <property type="entry name" value="PreATP-grasp domain"/>
    <property type="match status" value="1"/>
</dbReference>
<name>A9V100_MONBE</name>
<evidence type="ECO:0000313" key="10">
    <source>
        <dbReference type="EMBL" id="EDQ88721.1"/>
    </source>
</evidence>
<dbReference type="InterPro" id="IPR011764">
    <property type="entry name" value="Biotin_carboxylation_dom"/>
</dbReference>
<dbReference type="OMA" id="FINKPKH"/>
<dbReference type="InterPro" id="IPR005481">
    <property type="entry name" value="BC-like_N"/>
</dbReference>
<dbReference type="InterPro" id="IPR011054">
    <property type="entry name" value="Rudment_hybrid_motif"/>
</dbReference>
<dbReference type="PROSITE" id="PS00867">
    <property type="entry name" value="CPSASE_2"/>
    <property type="match status" value="1"/>
</dbReference>
<dbReference type="SUPFAM" id="SSF51230">
    <property type="entry name" value="Single hybrid motif"/>
    <property type="match status" value="1"/>
</dbReference>
<keyword evidence="2" id="KW-0436">Ligase</keyword>
<gene>
    <name evidence="10" type="ORF">MONBRDRAFT_21541</name>
</gene>
<sequence>MDHRVLIANRGEIAVRVMQTAQRLGVKSVAVYSDADANSMHVKLADEAVPIGPAPSSESYLRMERIIAAAKATGAKAIHPGYGFLSENAAFANLCKEEGLIFIGPPASAIESMGSKSESKNIMAPSGVPVVPGYHGENQDPEFLLQQAREVGFPVLIKAVKGGGGKGMRVVMNEADFAESLDMAQACYFAEARKHFGDDRVLIERYVQRPRHVEVQVFADQHGNAVHLFERDCSLQRRHQKVIEEAPAPGLRPETRQAMGEAAVRAALAVGYEGAGTVEFIMDTVTQEFFFMEMNTRLQVEHPVTEMVTQTDLVEWQLRVASGFPLPLTQDQVPLVGHAFEARIYAENPAGNFLPGSGPLSFVRTPEATAEVRIETGVEEGDEVTVHYDPMIAKLVVWGESRDKALSKLSRCLEQYNIAGLATNISFLQRCARHPSFKQGDVSTDFIQDHHDSLLPAAEPVPAVVRRVAGALVRYFDIVTEPFLRAAGNALALEVGLGADGSFLVSEEGADTAAVIELEPSEQDPHEFAVAVDGQRSHVRAVRLEDKLHLFADGSHFELEVSKPDFLSAGADAVADNVVTAPMTGTITKVMVEAGQTVKAGQTLAVMEAMKMELVLRAPFDGVVESVTAGLGGSGRKNQPS</sequence>
<dbReference type="GO" id="GO:0005739">
    <property type="term" value="C:mitochondrion"/>
    <property type="evidence" value="ECO:0000318"/>
    <property type="project" value="GO_Central"/>
</dbReference>
<dbReference type="FunFam" id="3.30.1490.20:FF:000003">
    <property type="entry name" value="acetyl-CoA carboxylase isoform X1"/>
    <property type="match status" value="1"/>
</dbReference>
<dbReference type="Pfam" id="PF00364">
    <property type="entry name" value="Biotin_lipoyl"/>
    <property type="match status" value="1"/>
</dbReference>
<dbReference type="Pfam" id="PF02786">
    <property type="entry name" value="CPSase_L_D2"/>
    <property type="match status" value="1"/>
</dbReference>
<dbReference type="GO" id="GO:0016874">
    <property type="term" value="F:ligase activity"/>
    <property type="evidence" value="ECO:0007669"/>
    <property type="project" value="UniProtKB-KW"/>
</dbReference>
<dbReference type="PROSITE" id="PS00188">
    <property type="entry name" value="BIOTIN"/>
    <property type="match status" value="1"/>
</dbReference>
<dbReference type="Gene3D" id="2.40.50.100">
    <property type="match status" value="1"/>
</dbReference>
<dbReference type="GO" id="GO:0046872">
    <property type="term" value="F:metal ion binding"/>
    <property type="evidence" value="ECO:0007669"/>
    <property type="project" value="InterPro"/>
</dbReference>
<dbReference type="PROSITE" id="PS50979">
    <property type="entry name" value="BC"/>
    <property type="match status" value="1"/>
</dbReference>
<evidence type="ECO:0000313" key="11">
    <source>
        <dbReference type="Proteomes" id="UP000001357"/>
    </source>
</evidence>
<evidence type="ECO:0000259" key="7">
    <source>
        <dbReference type="PROSITE" id="PS50968"/>
    </source>
</evidence>
<comment type="cofactor">
    <cofactor evidence="1">
        <name>biotin</name>
        <dbReference type="ChEBI" id="CHEBI:57586"/>
    </cofactor>
</comment>
<evidence type="ECO:0000256" key="4">
    <source>
        <dbReference type="ARBA" id="ARBA00022840"/>
    </source>
</evidence>
<dbReference type="InterPro" id="IPR000089">
    <property type="entry name" value="Biotin_lipoyl"/>
</dbReference>
<dbReference type="InterPro" id="IPR011053">
    <property type="entry name" value="Single_hybrid_motif"/>
</dbReference>
<keyword evidence="11" id="KW-1185">Reference proteome</keyword>
<feature type="domain" description="Biotin carboxylation" evidence="9">
    <location>
        <begin position="1"/>
        <end position="452"/>
    </location>
</feature>